<dbReference type="Gene3D" id="1.10.1740.10">
    <property type="match status" value="1"/>
</dbReference>
<dbReference type="PANTHER" id="PTHR43133">
    <property type="entry name" value="RNA POLYMERASE ECF-TYPE SIGMA FACTO"/>
    <property type="match status" value="1"/>
</dbReference>
<feature type="domain" description="RNA polymerase sigma factor 70 region 4 type 2" evidence="7">
    <location>
        <begin position="110"/>
        <end position="162"/>
    </location>
</feature>
<proteinExistence type="inferred from homology"/>
<dbReference type="SUPFAM" id="SSF88659">
    <property type="entry name" value="Sigma3 and sigma4 domains of RNA polymerase sigma factors"/>
    <property type="match status" value="1"/>
</dbReference>
<dbReference type="InterPro" id="IPR013249">
    <property type="entry name" value="RNA_pol_sigma70_r4_t2"/>
</dbReference>
<feature type="domain" description="RNA polymerase sigma-70 region 2" evidence="6">
    <location>
        <begin position="20"/>
        <end position="83"/>
    </location>
</feature>
<protein>
    <submittedName>
        <fullName evidence="8">SigE family RNA polymerase sigma factor</fullName>
    </submittedName>
</protein>
<dbReference type="NCBIfam" id="TIGR02937">
    <property type="entry name" value="sigma70-ECF"/>
    <property type="match status" value="1"/>
</dbReference>
<evidence type="ECO:0000313" key="9">
    <source>
        <dbReference type="Proteomes" id="UP001499882"/>
    </source>
</evidence>
<organism evidence="8 9">
    <name type="scientific">Nocardioides endophyticus</name>
    <dbReference type="NCBI Taxonomy" id="1353775"/>
    <lineage>
        <taxon>Bacteria</taxon>
        <taxon>Bacillati</taxon>
        <taxon>Actinomycetota</taxon>
        <taxon>Actinomycetes</taxon>
        <taxon>Propionibacteriales</taxon>
        <taxon>Nocardioidaceae</taxon>
        <taxon>Nocardioides</taxon>
    </lineage>
</organism>
<keyword evidence="9" id="KW-1185">Reference proteome</keyword>
<keyword evidence="2" id="KW-0805">Transcription regulation</keyword>
<keyword evidence="3" id="KW-0731">Sigma factor</keyword>
<evidence type="ECO:0000256" key="2">
    <source>
        <dbReference type="ARBA" id="ARBA00023015"/>
    </source>
</evidence>
<dbReference type="PANTHER" id="PTHR43133:SF50">
    <property type="entry name" value="ECF RNA POLYMERASE SIGMA FACTOR SIGM"/>
    <property type="match status" value="1"/>
</dbReference>
<sequence>MDLHRHPEGVSTVLDFASFYAAARPTLLRTTYAVTGDRQLAEDAVQVAFAKAYASWSRVIRADDPTAYVRRIAINAALGHGRRAFFRRETSVDRLPERAVNPGLDALERDDVWRAVRALPPRQRAVVVLRYYEDLSERQIAETLGCRPGTVKSQASAALATLRTLLSVDAPGGDRA</sequence>
<evidence type="ECO:0000313" key="8">
    <source>
        <dbReference type="EMBL" id="GAA4722517.1"/>
    </source>
</evidence>
<evidence type="ECO:0000256" key="1">
    <source>
        <dbReference type="ARBA" id="ARBA00010641"/>
    </source>
</evidence>
<dbReference type="EMBL" id="BAABKN010000002">
    <property type="protein sequence ID" value="GAA4722517.1"/>
    <property type="molecule type" value="Genomic_DNA"/>
</dbReference>
<dbReference type="InterPro" id="IPR014325">
    <property type="entry name" value="RNA_pol_sigma-E_actinobac"/>
</dbReference>
<accession>A0ABP8Y948</accession>
<evidence type="ECO:0000259" key="7">
    <source>
        <dbReference type="Pfam" id="PF08281"/>
    </source>
</evidence>
<dbReference type="InterPro" id="IPR014284">
    <property type="entry name" value="RNA_pol_sigma-70_dom"/>
</dbReference>
<dbReference type="InterPro" id="IPR013325">
    <property type="entry name" value="RNA_pol_sigma_r2"/>
</dbReference>
<dbReference type="Gene3D" id="1.10.10.10">
    <property type="entry name" value="Winged helix-like DNA-binding domain superfamily/Winged helix DNA-binding domain"/>
    <property type="match status" value="1"/>
</dbReference>
<dbReference type="InterPro" id="IPR036388">
    <property type="entry name" value="WH-like_DNA-bd_sf"/>
</dbReference>
<comment type="similarity">
    <text evidence="1">Belongs to the sigma-70 factor family. ECF subfamily.</text>
</comment>
<dbReference type="InterPro" id="IPR013324">
    <property type="entry name" value="RNA_pol_sigma_r3/r4-like"/>
</dbReference>
<dbReference type="InterPro" id="IPR039425">
    <property type="entry name" value="RNA_pol_sigma-70-like"/>
</dbReference>
<evidence type="ECO:0000256" key="4">
    <source>
        <dbReference type="ARBA" id="ARBA00023125"/>
    </source>
</evidence>
<dbReference type="CDD" id="cd06171">
    <property type="entry name" value="Sigma70_r4"/>
    <property type="match status" value="1"/>
</dbReference>
<evidence type="ECO:0000256" key="5">
    <source>
        <dbReference type="ARBA" id="ARBA00023163"/>
    </source>
</evidence>
<reference evidence="9" key="1">
    <citation type="journal article" date="2019" name="Int. J. Syst. Evol. Microbiol.">
        <title>The Global Catalogue of Microorganisms (GCM) 10K type strain sequencing project: providing services to taxonomists for standard genome sequencing and annotation.</title>
        <authorList>
            <consortium name="The Broad Institute Genomics Platform"/>
            <consortium name="The Broad Institute Genome Sequencing Center for Infectious Disease"/>
            <person name="Wu L."/>
            <person name="Ma J."/>
        </authorList>
    </citation>
    <scope>NUCLEOTIDE SEQUENCE [LARGE SCALE GENOMIC DNA]</scope>
    <source>
        <strain evidence="9">JCM 18532</strain>
    </source>
</reference>
<comment type="caution">
    <text evidence="8">The sequence shown here is derived from an EMBL/GenBank/DDBJ whole genome shotgun (WGS) entry which is preliminary data.</text>
</comment>
<dbReference type="Pfam" id="PF08281">
    <property type="entry name" value="Sigma70_r4_2"/>
    <property type="match status" value="1"/>
</dbReference>
<keyword evidence="5" id="KW-0804">Transcription</keyword>
<name>A0ABP8Y948_9ACTN</name>
<dbReference type="Pfam" id="PF04542">
    <property type="entry name" value="Sigma70_r2"/>
    <property type="match status" value="1"/>
</dbReference>
<keyword evidence="4" id="KW-0238">DNA-binding</keyword>
<dbReference type="SUPFAM" id="SSF88946">
    <property type="entry name" value="Sigma2 domain of RNA polymerase sigma factors"/>
    <property type="match status" value="1"/>
</dbReference>
<gene>
    <name evidence="8" type="ORF">GCM10023350_00790</name>
</gene>
<dbReference type="InterPro" id="IPR007627">
    <property type="entry name" value="RNA_pol_sigma70_r2"/>
</dbReference>
<dbReference type="NCBIfam" id="TIGR02983">
    <property type="entry name" value="SigE-fam_strep"/>
    <property type="match status" value="1"/>
</dbReference>
<evidence type="ECO:0000259" key="6">
    <source>
        <dbReference type="Pfam" id="PF04542"/>
    </source>
</evidence>
<evidence type="ECO:0000256" key="3">
    <source>
        <dbReference type="ARBA" id="ARBA00023082"/>
    </source>
</evidence>
<dbReference type="Proteomes" id="UP001499882">
    <property type="component" value="Unassembled WGS sequence"/>
</dbReference>